<evidence type="ECO:0008006" key="8">
    <source>
        <dbReference type="Google" id="ProtNLM"/>
    </source>
</evidence>
<dbReference type="InterPro" id="IPR014784">
    <property type="entry name" value="Cu2_ascorb_mOase-like_C"/>
</dbReference>
<dbReference type="Gene3D" id="2.60.120.230">
    <property type="match status" value="1"/>
</dbReference>
<dbReference type="InterPro" id="IPR000323">
    <property type="entry name" value="Cu2_ascorb_mOase_N"/>
</dbReference>
<dbReference type="GO" id="GO:0005507">
    <property type="term" value="F:copper ion binding"/>
    <property type="evidence" value="ECO:0007669"/>
    <property type="project" value="InterPro"/>
</dbReference>
<evidence type="ECO:0000256" key="3">
    <source>
        <dbReference type="SAM" id="MobiDB-lite"/>
    </source>
</evidence>
<evidence type="ECO:0000256" key="2">
    <source>
        <dbReference type="ARBA" id="ARBA00023180"/>
    </source>
</evidence>
<dbReference type="InterPro" id="IPR008977">
    <property type="entry name" value="PHM/PNGase_F_dom_sf"/>
</dbReference>
<dbReference type="InterPro" id="IPR024548">
    <property type="entry name" value="Cu2_monoox_C"/>
</dbReference>
<sequence>MASSRCERGRYAAGFAAVVLLALAVAGCGTGSEPEPEPEPEAQVTWHGDIEPLVQRACASCHDSGGVGGVTLTDAATARALSGRMAARVASGEMPPPALDPSCRPYAGADRMNLDAAERERFAAWASAGAPLGDPSEAPPPGAPAPHLGDPDVVLEMPEAHEVAPDADGNEYYCMILDNPLDAAAWITSLEALPGDPEVVHHMGLYRDQGHDAGAGYGAPPGAKGFACREPVLELDWQLLHAWAPGGGRTEFPAGTGLRIAPDDQLVLQIHYYSPRKLGAVDRSSYHLRTAPGELDTEVTMDVFGPVPFTIPAGAAAHTERSSFESVGAPTKIYGLLPHMHLLGRSYNAWIEDEAGATSCLARGAFEFHHQALYMFDEPVTLLPGQRLVTECTWDNSAASPDQYNDPPRDVAWGEGTTQEMCFLVAYISQE</sequence>
<reference evidence="6 7" key="1">
    <citation type="submission" date="2014-02" db="EMBL/GenBank/DDBJ databases">
        <title>The small core and large imbalanced accessory genome model reveals a collaborative survival strategy of Sorangium cellulosum strains in nature.</title>
        <authorList>
            <person name="Han K."/>
            <person name="Peng R."/>
            <person name="Blom J."/>
            <person name="Li Y.-Z."/>
        </authorList>
    </citation>
    <scope>NUCLEOTIDE SEQUENCE [LARGE SCALE GENOMIC DNA]</scope>
    <source>
        <strain evidence="6 7">So0011-07</strain>
    </source>
</reference>
<dbReference type="AlphaFoldDB" id="A0A150S3Z0"/>
<dbReference type="InterPro" id="IPR000945">
    <property type="entry name" value="DBH-like"/>
</dbReference>
<gene>
    <name evidence="6" type="ORF">BE17_27405</name>
</gene>
<evidence type="ECO:0000313" key="6">
    <source>
        <dbReference type="EMBL" id="KYF87111.1"/>
    </source>
</evidence>
<dbReference type="Proteomes" id="UP000075635">
    <property type="component" value="Unassembled WGS sequence"/>
</dbReference>
<proteinExistence type="predicted"/>
<dbReference type="PANTHER" id="PTHR10157">
    <property type="entry name" value="DOPAMINE BETA HYDROXYLASE RELATED"/>
    <property type="match status" value="1"/>
</dbReference>
<feature type="domain" description="Copper type II ascorbate-dependent monooxygenase C-terminal" evidence="5">
    <location>
        <begin position="332"/>
        <end position="423"/>
    </location>
</feature>
<name>A0A150S3Z0_SORCE</name>
<evidence type="ECO:0000256" key="1">
    <source>
        <dbReference type="ARBA" id="ARBA00023157"/>
    </source>
</evidence>
<dbReference type="PROSITE" id="PS51257">
    <property type="entry name" value="PROKAR_LIPOPROTEIN"/>
    <property type="match status" value="1"/>
</dbReference>
<feature type="domain" description="Copper type II ascorbate-dependent monooxygenase N-terminal" evidence="4">
    <location>
        <begin position="162"/>
        <end position="277"/>
    </location>
</feature>
<keyword evidence="2" id="KW-0325">Glycoprotein</keyword>
<evidence type="ECO:0000313" key="7">
    <source>
        <dbReference type="Proteomes" id="UP000075635"/>
    </source>
</evidence>
<dbReference type="GO" id="GO:0004500">
    <property type="term" value="F:dopamine beta-monooxygenase activity"/>
    <property type="evidence" value="ECO:0007669"/>
    <property type="project" value="InterPro"/>
</dbReference>
<keyword evidence="1" id="KW-1015">Disulfide bond</keyword>
<dbReference type="SUPFAM" id="SSF49742">
    <property type="entry name" value="PHM/PNGase F"/>
    <property type="match status" value="2"/>
</dbReference>
<dbReference type="Pfam" id="PF03712">
    <property type="entry name" value="Cu2_monoox_C"/>
    <property type="match status" value="1"/>
</dbReference>
<comment type="caution">
    <text evidence="6">The sequence shown here is derived from an EMBL/GenBank/DDBJ whole genome shotgun (WGS) entry which is preliminary data.</text>
</comment>
<dbReference type="PANTHER" id="PTHR10157:SF23">
    <property type="entry name" value="MOXD1 HOMOLOG 1"/>
    <property type="match status" value="1"/>
</dbReference>
<dbReference type="Pfam" id="PF01082">
    <property type="entry name" value="Cu2_monooxygen"/>
    <property type="match status" value="1"/>
</dbReference>
<dbReference type="InterPro" id="IPR036939">
    <property type="entry name" value="Cu2_ascorb_mOase_N_sf"/>
</dbReference>
<dbReference type="Gene3D" id="2.60.120.310">
    <property type="entry name" value="Copper type II, ascorbate-dependent monooxygenase, N-terminal domain"/>
    <property type="match status" value="1"/>
</dbReference>
<organism evidence="6 7">
    <name type="scientific">Sorangium cellulosum</name>
    <name type="common">Polyangium cellulosum</name>
    <dbReference type="NCBI Taxonomy" id="56"/>
    <lineage>
        <taxon>Bacteria</taxon>
        <taxon>Pseudomonadati</taxon>
        <taxon>Myxococcota</taxon>
        <taxon>Polyangia</taxon>
        <taxon>Polyangiales</taxon>
        <taxon>Polyangiaceae</taxon>
        <taxon>Sorangium</taxon>
    </lineage>
</organism>
<accession>A0A150S3Z0</accession>
<protein>
    <recommendedName>
        <fullName evidence="8">Copper type II ascorbate-dependent monooxygenase C-terminal domain-containing protein</fullName>
    </recommendedName>
</protein>
<evidence type="ECO:0000259" key="4">
    <source>
        <dbReference type="Pfam" id="PF01082"/>
    </source>
</evidence>
<feature type="region of interest" description="Disordered" evidence="3">
    <location>
        <begin position="129"/>
        <end position="150"/>
    </location>
</feature>
<evidence type="ECO:0000259" key="5">
    <source>
        <dbReference type="Pfam" id="PF03712"/>
    </source>
</evidence>
<dbReference type="EMBL" id="JEMB01001472">
    <property type="protein sequence ID" value="KYF87111.1"/>
    <property type="molecule type" value="Genomic_DNA"/>
</dbReference>